<dbReference type="PANTHER" id="PTHR43649:SF33">
    <property type="entry name" value="POLYGALACTURONAN_RHAMNOGALACTURONAN-BINDING PROTEIN YTCQ"/>
    <property type="match status" value="1"/>
</dbReference>
<gene>
    <name evidence="4" type="ORF">QJS35_28205</name>
</gene>
<feature type="compositionally biased region" description="Low complexity" evidence="2">
    <location>
        <begin position="33"/>
        <end position="54"/>
    </location>
</feature>
<feature type="region of interest" description="Disordered" evidence="2">
    <location>
        <begin position="27"/>
        <end position="70"/>
    </location>
</feature>
<reference evidence="4 5" key="1">
    <citation type="journal article" date="2023" name="Genome Announc.">
        <title>Pan-Genome Analyses of the Genus Cohnella and Proposal of the Novel Species Cohnella silvisoli sp. nov., Isolated from Forest Soil.</title>
        <authorList>
            <person name="Wang C."/>
            <person name="Mao L."/>
            <person name="Bao G."/>
            <person name="Zhu H."/>
        </authorList>
    </citation>
    <scope>NUCLEOTIDE SEQUENCE [LARGE SCALE GENOMIC DNA]</scope>
    <source>
        <strain evidence="4 5">NL03-T5-1</strain>
    </source>
</reference>
<dbReference type="RefSeq" id="WP_232189698.1">
    <property type="nucleotide sequence ID" value="NZ_JAIOAP010000022.1"/>
</dbReference>
<dbReference type="Gene3D" id="3.40.190.10">
    <property type="entry name" value="Periplasmic binding protein-like II"/>
    <property type="match status" value="2"/>
</dbReference>
<evidence type="ECO:0000313" key="5">
    <source>
        <dbReference type="Proteomes" id="UP001493487"/>
    </source>
</evidence>
<evidence type="ECO:0000256" key="1">
    <source>
        <dbReference type="ARBA" id="ARBA00022729"/>
    </source>
</evidence>
<evidence type="ECO:0000256" key="3">
    <source>
        <dbReference type="SAM" id="SignalP"/>
    </source>
</evidence>
<dbReference type="PANTHER" id="PTHR43649">
    <property type="entry name" value="ARABINOSE-BINDING PROTEIN-RELATED"/>
    <property type="match status" value="1"/>
</dbReference>
<protein>
    <submittedName>
        <fullName evidence="4">Extracellular solute-binding protein</fullName>
    </submittedName>
</protein>
<feature type="chain" id="PRO_5046789043" evidence="3">
    <location>
        <begin position="26"/>
        <end position="579"/>
    </location>
</feature>
<evidence type="ECO:0000313" key="4">
    <source>
        <dbReference type="EMBL" id="MEQ4486272.1"/>
    </source>
</evidence>
<dbReference type="PROSITE" id="PS51257">
    <property type="entry name" value="PROKAR_LIPOPROTEIN"/>
    <property type="match status" value="1"/>
</dbReference>
<dbReference type="SUPFAM" id="SSF53850">
    <property type="entry name" value="Periplasmic binding protein-like II"/>
    <property type="match status" value="1"/>
</dbReference>
<comment type="caution">
    <text evidence="4">The sequence shown here is derived from an EMBL/GenBank/DDBJ whole genome shotgun (WGS) entry which is preliminary data.</text>
</comment>
<dbReference type="EMBL" id="JASKHM010000020">
    <property type="protein sequence ID" value="MEQ4486272.1"/>
    <property type="molecule type" value="Genomic_DNA"/>
</dbReference>
<proteinExistence type="predicted"/>
<name>A0ABV1L2M6_9BACL</name>
<organism evidence="4 5">
    <name type="scientific">Cohnella silvisoli</name>
    <dbReference type="NCBI Taxonomy" id="2873699"/>
    <lineage>
        <taxon>Bacteria</taxon>
        <taxon>Bacillati</taxon>
        <taxon>Bacillota</taxon>
        <taxon>Bacilli</taxon>
        <taxon>Bacillales</taxon>
        <taxon>Paenibacillaceae</taxon>
        <taxon>Cohnella</taxon>
    </lineage>
</organism>
<dbReference type="InterPro" id="IPR050490">
    <property type="entry name" value="Bact_solute-bd_prot1"/>
</dbReference>
<keyword evidence="1 3" id="KW-0732">Signal</keyword>
<accession>A0ABV1L2M6</accession>
<evidence type="ECO:0000256" key="2">
    <source>
        <dbReference type="SAM" id="MobiDB-lite"/>
    </source>
</evidence>
<sequence length="579" mass="63258">MVVKKWKQLALVMLVLALVTVTACSKDNNGEKASNSPSDSPSANASASSSSTTAKQTVPDGPTGKYDPPIELTTVRSVNAGVKFQAGDSLDSNVWTKDFESVLGIKVINKWKVSDQQYQNKMAVTMASGDLPDFMLVDAQQFQILVQAGTIADLTDVYAKYASELTKKSIEEGGGLRLKASTVNGKIMGIPADGGGRDDAHSIYIRTDWLKNVGLEPPKTMDDVIKIATAFTKNDPDKNGKNDTYGLSLDMSLFNGWSGLEGFFNGYHAYPFNPTKGTGTNLNFVKGADGKAAWADVQPEVKTALGKLQELFKAGAIYPEFSVIDGIKSGELVTSNKVGMAFGAFWVPTWPINNMKKDLPGSDWGIYPIVSADDKPVMAQSTGGLPSKYYVVSKESKHPEAPFILLNRYVDKLFSNFDQAYHSVDADGVNYAFHMYPPINGSFAEKNQDAAYAVQDAINSKDPSKLDTEQKQYYDQVEKYRAGDLSLWAAEKLWAPGGSFDVIGQYKKENRIFQSVFTGNPTPTMVAKGPSLRDEEVRTFTSIIMGAKPLDYFDEWVTKWMDSGGKDILDEVNSSGQIQ</sequence>
<feature type="signal peptide" evidence="3">
    <location>
        <begin position="1"/>
        <end position="25"/>
    </location>
</feature>
<dbReference type="Proteomes" id="UP001493487">
    <property type="component" value="Unassembled WGS sequence"/>
</dbReference>
<keyword evidence="5" id="KW-1185">Reference proteome</keyword>